<reference evidence="5 6" key="1">
    <citation type="submission" date="2024-01" db="EMBL/GenBank/DDBJ databases">
        <title>Complete genome of Cladobotryum mycophilum ATHUM6906.</title>
        <authorList>
            <person name="Christinaki A.C."/>
            <person name="Myridakis A.I."/>
            <person name="Kouvelis V.N."/>
        </authorList>
    </citation>
    <scope>NUCLEOTIDE SEQUENCE [LARGE SCALE GENOMIC DNA]</scope>
    <source>
        <strain evidence="5 6">ATHUM6906</strain>
    </source>
</reference>
<dbReference type="PRINTS" id="PR01415">
    <property type="entry name" value="ANKYRIN"/>
</dbReference>
<dbReference type="SUPFAM" id="SSF48403">
    <property type="entry name" value="Ankyrin repeat"/>
    <property type="match status" value="5"/>
</dbReference>
<evidence type="ECO:0000256" key="3">
    <source>
        <dbReference type="PROSITE-ProRule" id="PRU00023"/>
    </source>
</evidence>
<feature type="region of interest" description="Disordered" evidence="4">
    <location>
        <begin position="712"/>
        <end position="732"/>
    </location>
</feature>
<dbReference type="PANTHER" id="PTHR24198">
    <property type="entry name" value="ANKYRIN REPEAT AND PROTEIN KINASE DOMAIN-CONTAINING PROTEIN"/>
    <property type="match status" value="1"/>
</dbReference>
<feature type="repeat" description="ANK" evidence="3">
    <location>
        <begin position="408"/>
        <end position="442"/>
    </location>
</feature>
<evidence type="ECO:0000256" key="2">
    <source>
        <dbReference type="ARBA" id="ARBA00023043"/>
    </source>
</evidence>
<dbReference type="Pfam" id="PF00023">
    <property type="entry name" value="Ank"/>
    <property type="match status" value="1"/>
</dbReference>
<dbReference type="Pfam" id="PF12796">
    <property type="entry name" value="Ank_2"/>
    <property type="match status" value="6"/>
</dbReference>
<evidence type="ECO:0000313" key="6">
    <source>
        <dbReference type="Proteomes" id="UP001338125"/>
    </source>
</evidence>
<keyword evidence="2 3" id="KW-0040">ANK repeat</keyword>
<dbReference type="EMBL" id="JAVFKD010000015">
    <property type="protein sequence ID" value="KAK5989438.1"/>
    <property type="molecule type" value="Genomic_DNA"/>
</dbReference>
<dbReference type="Proteomes" id="UP001338125">
    <property type="component" value="Unassembled WGS sequence"/>
</dbReference>
<feature type="repeat" description="ANK" evidence="3">
    <location>
        <begin position="71"/>
        <end position="103"/>
    </location>
</feature>
<feature type="repeat" description="ANK" evidence="3">
    <location>
        <begin position="443"/>
        <end position="477"/>
    </location>
</feature>
<dbReference type="PANTHER" id="PTHR24198:SF165">
    <property type="entry name" value="ANKYRIN REPEAT-CONTAINING PROTEIN-RELATED"/>
    <property type="match status" value="1"/>
</dbReference>
<feature type="repeat" description="ANK" evidence="3">
    <location>
        <begin position="750"/>
        <end position="782"/>
    </location>
</feature>
<dbReference type="InterPro" id="IPR002110">
    <property type="entry name" value="Ankyrin_rpt"/>
</dbReference>
<sequence length="1620" mass="178364">MGGYEQAQVNLELHKLFGDSHRMKAWLQMKWPNGLRAAGLVTQLHIAAMTGLVSYVKELVRSTEVDACDFHGKTPLWWASAEGHAAVIRELIAAGADPDKDDNKNGLKPLHQAARKNHYEAIKVLLEAGVDPLTPKTIDEPGICGHSPSTVGHTPLMYACQNGHLEAVDALLPFLKGIEPVQNALSWAAENGRSKVVARILQYPGVDVNDEIYGVSPILKACKGCDVETIRILLQAGADPNPGCKDVETESAGTPRRPPSSQQGRLGVHCLCQLLELSPRPDGGRVKVATEDLQAIFSLLVQAGVDVRQRVRGNGTVLHLATGSPVMTRLLLDAGADANATDENGDTPLHRVRWVDSMTLLIEQGHANINMPNKDGYTPLFSLLIRSRAHTVLKFLEYRPNCNVVDKQGNSALHIALRHSIADGKVVKALLEAGADPNLRNYEGTTPIFLLRNNFRKAAEAVDILLEAGADINLVDRSGATLFFHQVSLSMDMSEKDPHEDLRDLIDRGASISIRDFNGRTCLHEAIGSHDYSHTFGDSPELDISRFDFFIGLGVDVNAIDFGGNGFLHELAKRSNNHEPSIGSKTVVVWEHLIALGLELEQKNHAGRTPLHILCTANTHSKLFKQGDIMPIDFVISRTKSLDAADNDGATPLHIAVTGGELYAKKLLDVGANPMALTSEGLTPLHLASRCRESNCVGLLLDALRKRSQRSSAVADNATRLEDSDSSSLSSAPPLLKPVIGVNARTFSETGITPLFYACQSGRPETVALLLEAGADASIRNVSQAIIDFEAEDGLWKISRQSKDDQRGGLATPIKLNDTCRRNLDWRSHHKPSNELGANETTRLEEIIGMLIRYGHDSSLLDYKSYGCPIHMAIKSNRDHTAACLRDVRYRYLIDAGIGRAGTDVMFLFEVMDASLRNASIQTLRDCKVVEPGKNNQAILHQLLSWRAYHLVEELFHLGANFLPTPSNNPICNLTMLVRNGFTSLVEKIGTLEAESRLEKGDWHAYGYRNRPGLWFAGRDMDFHHDEKNPSPFLHEAVRRELPNMDVVRLLVEKFAVDVNELYYSREWVDGEYKVVPIGSALHSVAAGRSWWQVHQALPYLLKARADMNIRDRYGQTPLHFALRENGNGSGTFHNDAARILIEAGADVNAVDDKGRGCLAFAQHDSVMIKFLIKNGASVTVDAIFAAIDANNVTALEVILSEGIDANIRQDRLPEEPPEKKKKPRGYHAGIITIDGIELHEMFPIYYAAADFQTVEDPTSVSPREIESRSRLIRLLLDNGADPFAKFVREKEGDKNVSEDKMFQSPKDTPSIEVPQGYEECTVLHELLIGGKMVDEFLYLPGLDANHRDAKGRTLLHAACRSSARSFKKNTDQGERVTIFQRLLSLGAEVKARDNFGRNVLHHIIRDGFPDFDRCKTSLADALKEAPSLINQTDGNGETPLHYAVTRANEVGNTKAAEFLLSARADPLVVNNNGDNVLHILAGHLHTPELRALFQDLVRQGVDVNGRNSRGETPLFAFSKRTTVNNKFVDSSSFICRDENTKLEKDAIPMLKELGADFFARDNKGRGLLHVAASGDVGRFKDLMSLGLDVMLEDDAQQTAIDVAAACGNQAVLEIFEKKD</sequence>
<feature type="repeat" description="ANK" evidence="3">
    <location>
        <begin position="151"/>
        <end position="172"/>
    </location>
</feature>
<keyword evidence="6" id="KW-1185">Reference proteome</keyword>
<feature type="repeat" description="ANK" evidence="3">
    <location>
        <begin position="1436"/>
        <end position="1472"/>
    </location>
</feature>
<organism evidence="5 6">
    <name type="scientific">Cladobotryum mycophilum</name>
    <dbReference type="NCBI Taxonomy" id="491253"/>
    <lineage>
        <taxon>Eukaryota</taxon>
        <taxon>Fungi</taxon>
        <taxon>Dikarya</taxon>
        <taxon>Ascomycota</taxon>
        <taxon>Pezizomycotina</taxon>
        <taxon>Sordariomycetes</taxon>
        <taxon>Hypocreomycetidae</taxon>
        <taxon>Hypocreales</taxon>
        <taxon>Hypocreaceae</taxon>
        <taxon>Cladobotryum</taxon>
    </lineage>
</organism>
<feature type="repeat" description="ANK" evidence="3">
    <location>
        <begin position="1114"/>
        <end position="1153"/>
    </location>
</feature>
<keyword evidence="1" id="KW-0677">Repeat</keyword>
<comment type="caution">
    <text evidence="5">The sequence shown here is derived from an EMBL/GenBank/DDBJ whole genome shotgun (WGS) entry which is preliminary data.</text>
</comment>
<dbReference type="PROSITE" id="PS50297">
    <property type="entry name" value="ANK_REP_REGION"/>
    <property type="match status" value="8"/>
</dbReference>
<evidence type="ECO:0000256" key="1">
    <source>
        <dbReference type="ARBA" id="ARBA00022737"/>
    </source>
</evidence>
<name>A0ABR0SB99_9HYPO</name>
<dbReference type="Gene3D" id="1.25.40.20">
    <property type="entry name" value="Ankyrin repeat-containing domain"/>
    <property type="match status" value="9"/>
</dbReference>
<gene>
    <name evidence="5" type="ORF">PT974_10957</name>
</gene>
<dbReference type="PROSITE" id="PS50088">
    <property type="entry name" value="ANK_REPEAT"/>
    <property type="match status" value="10"/>
</dbReference>
<protein>
    <submittedName>
        <fullName evidence="5">Ankyrin-3-like protein</fullName>
    </submittedName>
</protein>
<feature type="repeat" description="ANK" evidence="3">
    <location>
        <begin position="213"/>
        <end position="241"/>
    </location>
</feature>
<feature type="region of interest" description="Disordered" evidence="4">
    <location>
        <begin position="243"/>
        <end position="264"/>
    </location>
</feature>
<proteinExistence type="predicted"/>
<feature type="repeat" description="ANK" evidence="3">
    <location>
        <begin position="1351"/>
        <end position="1395"/>
    </location>
</feature>
<evidence type="ECO:0000313" key="5">
    <source>
        <dbReference type="EMBL" id="KAK5989438.1"/>
    </source>
</evidence>
<evidence type="ECO:0000256" key="4">
    <source>
        <dbReference type="SAM" id="MobiDB-lite"/>
    </source>
</evidence>
<feature type="repeat" description="ANK" evidence="3">
    <location>
        <begin position="105"/>
        <end position="131"/>
    </location>
</feature>
<accession>A0ABR0SB99</accession>
<dbReference type="InterPro" id="IPR036770">
    <property type="entry name" value="Ankyrin_rpt-contain_sf"/>
</dbReference>
<dbReference type="SMART" id="SM00248">
    <property type="entry name" value="ANK"/>
    <property type="match status" value="24"/>
</dbReference>